<accession>A0A6J0H2B1</accession>
<dbReference type="PANTHER" id="PTHR11388:SF160">
    <property type="entry name" value="SOLUTE CARRIER ORGANIC ANION TRANSPORTER FAMILY MEMBER"/>
    <property type="match status" value="1"/>
</dbReference>
<feature type="transmembrane region" description="Helical" evidence="8">
    <location>
        <begin position="392"/>
        <end position="411"/>
    </location>
</feature>
<feature type="transmembrane region" description="Helical" evidence="8">
    <location>
        <begin position="544"/>
        <end position="571"/>
    </location>
</feature>
<keyword evidence="3" id="KW-1003">Cell membrane</keyword>
<dbReference type="SUPFAM" id="SSF103473">
    <property type="entry name" value="MFS general substrate transporter"/>
    <property type="match status" value="1"/>
</dbReference>
<dbReference type="GO" id="GO:0016323">
    <property type="term" value="C:basolateral plasma membrane"/>
    <property type="evidence" value="ECO:0007669"/>
    <property type="project" value="TreeGrafter"/>
</dbReference>
<dbReference type="Gene3D" id="1.20.1250.20">
    <property type="entry name" value="MFS general substrate transporter like domains"/>
    <property type="match status" value="1"/>
</dbReference>
<dbReference type="SUPFAM" id="SSF100895">
    <property type="entry name" value="Kazal-type serine protease inhibitors"/>
    <property type="match status" value="1"/>
</dbReference>
<evidence type="ECO:0000256" key="7">
    <source>
        <dbReference type="ARBA" id="ARBA00023157"/>
    </source>
</evidence>
<gene>
    <name evidence="13" type="primary">SLCO4C1</name>
</gene>
<keyword evidence="8" id="KW-0813">Transport</keyword>
<dbReference type="OrthoDB" id="5062115at2759"/>
<feature type="transmembrane region" description="Helical" evidence="8">
    <location>
        <begin position="102"/>
        <end position="122"/>
    </location>
</feature>
<dbReference type="InterPro" id="IPR002350">
    <property type="entry name" value="Kazal_dom"/>
</dbReference>
<dbReference type="CTD" id="353189"/>
<comment type="subcellular location">
    <subcellularLocation>
        <location evidence="1 8">Cell membrane</location>
        <topology evidence="1 8">Multi-pass membrane protein</topology>
    </subcellularLocation>
</comment>
<keyword evidence="4 8" id="KW-0812">Transmembrane</keyword>
<reference evidence="13" key="1">
    <citation type="submission" date="2025-08" db="UniProtKB">
        <authorList>
            <consortium name="RefSeq"/>
        </authorList>
    </citation>
    <scope>IDENTIFICATION</scope>
</reference>
<keyword evidence="12" id="KW-1185">Reference proteome</keyword>
<dbReference type="GO" id="GO:0043252">
    <property type="term" value="P:sodium-independent organic anion transport"/>
    <property type="evidence" value="ECO:0007669"/>
    <property type="project" value="TreeGrafter"/>
</dbReference>
<feature type="transmembrane region" description="Helical" evidence="8">
    <location>
        <begin position="229"/>
        <end position="257"/>
    </location>
</feature>
<dbReference type="Pfam" id="PF07648">
    <property type="entry name" value="Kazal_2"/>
    <property type="match status" value="1"/>
</dbReference>
<dbReference type="PANTHER" id="PTHR11388">
    <property type="entry name" value="ORGANIC ANION TRANSPORTER"/>
    <property type="match status" value="1"/>
</dbReference>
<feature type="transmembrane region" description="Helical" evidence="8">
    <location>
        <begin position="277"/>
        <end position="299"/>
    </location>
</feature>
<feature type="transmembrane region" description="Helical" evidence="8">
    <location>
        <begin position="583"/>
        <end position="606"/>
    </location>
</feature>
<protein>
    <recommendedName>
        <fullName evidence="8">Solute carrier organic anion transporter family member</fullName>
    </recommendedName>
</protein>
<dbReference type="InterPro" id="IPR036259">
    <property type="entry name" value="MFS_trans_sf"/>
</dbReference>
<evidence type="ECO:0000256" key="4">
    <source>
        <dbReference type="ARBA" id="ARBA00022692"/>
    </source>
</evidence>
<dbReference type="InterPro" id="IPR004156">
    <property type="entry name" value="OATP"/>
</dbReference>
<dbReference type="Proteomes" id="UP000504624">
    <property type="component" value="Unplaced"/>
</dbReference>
<dbReference type="NCBIfam" id="TIGR00805">
    <property type="entry name" value="oat"/>
    <property type="match status" value="1"/>
</dbReference>
<feature type="domain" description="Major facilitator superfamily (MFS) profile" evidence="10">
    <location>
        <begin position="68"/>
        <end position="656"/>
    </location>
</feature>
<keyword evidence="6 8" id="KW-0472">Membrane</keyword>
<sequence>MSGGGIENAAFETPSPSLGRQRPWNSASSSATSSACAPSDPDFEEGPCGWGRCTPESLQLCNNPEGYLVVYSLLATFQGIVVNGLVNISISTIEKRYELNSSLTGLISASYDISFCMLSLFISFFGERGHKPRWLAFSAFMLGLGSLIFCLPHFSAGKYHYGAKPEDTCQAPETVSANITCSASMKSSHHNYMYVFILGQLLLGVGGTPLYTLGTAFIDDSVPKHKSSLYIGIAYAMSLLGPAIGYVVGGQLLNVYIDIQIPESTKVDQDDPRWLGAWWIGFLACFFAIWLLIIPFSMFPKHLPGTAKIQAEKVSETHDDGSEALVRIKNIGKNFKDFPISLLILLRNPVLMCLIIASSSEALVTTGFATFLPKFIENQFGKTSSFSATLGGLVLVPAAVLGQVISGILVSKCKMDLKSIIKFMISTCSVALLLNTVFLFAKCRNEPFAGVSETYNGTGTLRNLTAPCNANCGCLRSMYYPVCGRDRVQYFSPCFAGCKSYLVDSNMTKIYHNCSCIGKPVRENGSEDFLFEAISGKCPTQCRFLPIFLTIFFFAVVFTFMAVTPTTVAILRCVPHKQRSFALGVQLVFLRLLGTIPGPILFGVSIDSSCTLWDIDECETKGACWVYDNERVVYLLMGMSAACKIITIVFVVLAVYFYKPPPLNKALSTKDAEMVSTVHT</sequence>
<dbReference type="Pfam" id="PF03137">
    <property type="entry name" value="OATP"/>
    <property type="match status" value="1"/>
</dbReference>
<keyword evidence="5 8" id="KW-1133">Transmembrane helix</keyword>
<evidence type="ECO:0000313" key="13">
    <source>
        <dbReference type="RefSeq" id="XP_017668231.1"/>
    </source>
</evidence>
<dbReference type="AlphaFoldDB" id="A0A6J0H2B1"/>
<dbReference type="InterPro" id="IPR020846">
    <property type="entry name" value="MFS_dom"/>
</dbReference>
<evidence type="ECO:0000256" key="5">
    <source>
        <dbReference type="ARBA" id="ARBA00022989"/>
    </source>
</evidence>
<dbReference type="PROSITE" id="PS50850">
    <property type="entry name" value="MFS"/>
    <property type="match status" value="1"/>
</dbReference>
<feature type="domain" description="Kazal-like" evidence="11">
    <location>
        <begin position="462"/>
        <end position="518"/>
    </location>
</feature>
<feature type="transmembrane region" description="Helical" evidence="8">
    <location>
        <begin position="134"/>
        <end position="154"/>
    </location>
</feature>
<dbReference type="InterPro" id="IPR036058">
    <property type="entry name" value="Kazal_dom_sf"/>
</dbReference>
<feature type="transmembrane region" description="Helical" evidence="8">
    <location>
        <begin position="192"/>
        <end position="217"/>
    </location>
</feature>
<feature type="compositionally biased region" description="Low complexity" evidence="9">
    <location>
        <begin position="26"/>
        <end position="39"/>
    </location>
</feature>
<dbReference type="GO" id="GO:0006811">
    <property type="term" value="P:monoatomic ion transport"/>
    <property type="evidence" value="ECO:0007669"/>
    <property type="project" value="UniProtKB-KW"/>
</dbReference>
<evidence type="ECO:0000256" key="8">
    <source>
        <dbReference type="RuleBase" id="RU362056"/>
    </source>
</evidence>
<feature type="transmembrane region" description="Helical" evidence="8">
    <location>
        <begin position="68"/>
        <end position="90"/>
    </location>
</feature>
<dbReference type="GeneID" id="108496224"/>
<feature type="region of interest" description="Disordered" evidence="9">
    <location>
        <begin position="1"/>
        <end position="39"/>
    </location>
</feature>
<evidence type="ECO:0000313" key="12">
    <source>
        <dbReference type="Proteomes" id="UP000504624"/>
    </source>
</evidence>
<keyword evidence="8" id="KW-0406">Ion transport</keyword>
<evidence type="ECO:0000256" key="3">
    <source>
        <dbReference type="ARBA" id="ARBA00022475"/>
    </source>
</evidence>
<feature type="transmembrane region" description="Helical" evidence="8">
    <location>
        <begin position="423"/>
        <end position="441"/>
    </location>
</feature>
<feature type="transmembrane region" description="Helical" evidence="8">
    <location>
        <begin position="632"/>
        <end position="658"/>
    </location>
</feature>
<name>A0A6J0H2B1_9PASS</name>
<keyword evidence="7" id="KW-1015">Disulfide bond</keyword>
<dbReference type="RefSeq" id="XP_017668231.1">
    <property type="nucleotide sequence ID" value="XM_017812742.1"/>
</dbReference>
<dbReference type="PROSITE" id="PS51465">
    <property type="entry name" value="KAZAL_2"/>
    <property type="match status" value="1"/>
</dbReference>
<evidence type="ECO:0000259" key="10">
    <source>
        <dbReference type="PROSITE" id="PS50850"/>
    </source>
</evidence>
<comment type="caution">
    <text evidence="8">Lacks conserved residue(s) required for the propagation of feature annotation.</text>
</comment>
<evidence type="ECO:0000256" key="2">
    <source>
        <dbReference type="ARBA" id="ARBA00009657"/>
    </source>
</evidence>
<dbReference type="GO" id="GO:0015347">
    <property type="term" value="F:sodium-independent organic anion transmembrane transporter activity"/>
    <property type="evidence" value="ECO:0007669"/>
    <property type="project" value="TreeGrafter"/>
</dbReference>
<evidence type="ECO:0000256" key="1">
    <source>
        <dbReference type="ARBA" id="ARBA00004651"/>
    </source>
</evidence>
<evidence type="ECO:0000259" key="11">
    <source>
        <dbReference type="PROSITE" id="PS51465"/>
    </source>
</evidence>
<evidence type="ECO:0000256" key="6">
    <source>
        <dbReference type="ARBA" id="ARBA00023136"/>
    </source>
</evidence>
<comment type="similarity">
    <text evidence="2 8">Belongs to the organo anion transporter (TC 2.A.60) family.</text>
</comment>
<organism evidence="12 13">
    <name type="scientific">Lepidothrix coronata</name>
    <name type="common">blue-crowned manakin</name>
    <dbReference type="NCBI Taxonomy" id="321398"/>
    <lineage>
        <taxon>Eukaryota</taxon>
        <taxon>Metazoa</taxon>
        <taxon>Chordata</taxon>
        <taxon>Craniata</taxon>
        <taxon>Vertebrata</taxon>
        <taxon>Euteleostomi</taxon>
        <taxon>Archelosauria</taxon>
        <taxon>Archosauria</taxon>
        <taxon>Dinosauria</taxon>
        <taxon>Saurischia</taxon>
        <taxon>Theropoda</taxon>
        <taxon>Coelurosauria</taxon>
        <taxon>Aves</taxon>
        <taxon>Neognathae</taxon>
        <taxon>Neoaves</taxon>
        <taxon>Telluraves</taxon>
        <taxon>Australaves</taxon>
        <taxon>Passeriformes</taxon>
        <taxon>Pipridae</taxon>
        <taxon>Lepidothrix</taxon>
    </lineage>
</organism>
<proteinExistence type="inferred from homology"/>
<evidence type="ECO:0000256" key="9">
    <source>
        <dbReference type="SAM" id="MobiDB-lite"/>
    </source>
</evidence>